<name>A0A484K894_9ASTE</name>
<evidence type="ECO:0000256" key="2">
    <source>
        <dbReference type="ARBA" id="ARBA00022771"/>
    </source>
</evidence>
<evidence type="ECO:0000313" key="6">
    <source>
        <dbReference type="Proteomes" id="UP000595140"/>
    </source>
</evidence>
<feature type="region of interest" description="Disordered" evidence="4">
    <location>
        <begin position="45"/>
        <end position="184"/>
    </location>
</feature>
<feature type="compositionally biased region" description="Basic and acidic residues" evidence="4">
    <location>
        <begin position="62"/>
        <end position="71"/>
    </location>
</feature>
<feature type="region of interest" description="Disordered" evidence="4">
    <location>
        <begin position="201"/>
        <end position="220"/>
    </location>
</feature>
<evidence type="ECO:0000256" key="4">
    <source>
        <dbReference type="SAM" id="MobiDB-lite"/>
    </source>
</evidence>
<keyword evidence="6" id="KW-1185">Reference proteome</keyword>
<reference evidence="5 6" key="1">
    <citation type="submission" date="2018-04" db="EMBL/GenBank/DDBJ databases">
        <authorList>
            <person name="Vogel A."/>
        </authorList>
    </citation>
    <scope>NUCLEOTIDE SEQUENCE [LARGE SCALE GENOMIC DNA]</scope>
</reference>
<dbReference type="CDD" id="cd19821">
    <property type="entry name" value="Bbox1_BBX-like"/>
    <property type="match status" value="1"/>
</dbReference>
<keyword evidence="2" id="KW-0863">Zinc-finger</keyword>
<dbReference type="OrthoDB" id="153872at2759"/>
<dbReference type="PANTHER" id="PTHR31717:SF60">
    <property type="entry name" value="B-BOX TYPE ZINC FINGER FAMILY PROTEIN"/>
    <property type="match status" value="1"/>
</dbReference>
<feature type="compositionally biased region" description="Polar residues" evidence="4">
    <location>
        <begin position="45"/>
        <end position="61"/>
    </location>
</feature>
<organism evidence="5 6">
    <name type="scientific">Cuscuta campestris</name>
    <dbReference type="NCBI Taxonomy" id="132261"/>
    <lineage>
        <taxon>Eukaryota</taxon>
        <taxon>Viridiplantae</taxon>
        <taxon>Streptophyta</taxon>
        <taxon>Embryophyta</taxon>
        <taxon>Tracheophyta</taxon>
        <taxon>Spermatophyta</taxon>
        <taxon>Magnoliopsida</taxon>
        <taxon>eudicotyledons</taxon>
        <taxon>Gunneridae</taxon>
        <taxon>Pentapetalae</taxon>
        <taxon>asterids</taxon>
        <taxon>lamiids</taxon>
        <taxon>Solanales</taxon>
        <taxon>Convolvulaceae</taxon>
        <taxon>Cuscuteae</taxon>
        <taxon>Cuscuta</taxon>
        <taxon>Cuscuta subgen. Grammica</taxon>
        <taxon>Cuscuta sect. Cleistogrammica</taxon>
    </lineage>
</organism>
<sequence>MARLYCDSDQANLCWSCDAQVHSANFLVARHSRRLLCHGCQSPTPWSASGSNLGSTVSSCERCSRGGDRSGAEAGDECEDDNGEEDQEEEGDDEEMEAEEEEEEADLDDVQVVPWSSTAPHPPPADTSSSSDDSFSDLDHRDSRRRSSSPPAAHRNGIDLNEEISTGRPAKLQRTDATRTGRVERSDTRFSLTVDALARFHRPGSPGDRTTVNFDFSESS</sequence>
<feature type="compositionally biased region" description="Basic and acidic residues" evidence="4">
    <location>
        <begin position="173"/>
        <end position="184"/>
    </location>
</feature>
<dbReference type="InterPro" id="IPR049808">
    <property type="entry name" value="CONSTANS-like_Bbox1"/>
</dbReference>
<dbReference type="GO" id="GO:0008270">
    <property type="term" value="F:zinc ion binding"/>
    <property type="evidence" value="ECO:0007669"/>
    <property type="project" value="UniProtKB-KW"/>
</dbReference>
<evidence type="ECO:0000256" key="1">
    <source>
        <dbReference type="ARBA" id="ARBA00022723"/>
    </source>
</evidence>
<dbReference type="PANTHER" id="PTHR31717">
    <property type="entry name" value="ZINC FINGER PROTEIN CONSTANS-LIKE 10"/>
    <property type="match status" value="1"/>
</dbReference>
<protein>
    <recommendedName>
        <fullName evidence="7">B box-type domain-containing protein</fullName>
    </recommendedName>
</protein>
<feature type="compositionally biased region" description="Polar residues" evidence="4">
    <location>
        <begin position="208"/>
        <end position="220"/>
    </location>
</feature>
<evidence type="ECO:0000256" key="3">
    <source>
        <dbReference type="ARBA" id="ARBA00022833"/>
    </source>
</evidence>
<keyword evidence="3" id="KW-0862">Zinc</keyword>
<gene>
    <name evidence="5" type="ORF">CCAM_LOCUS3967</name>
</gene>
<keyword evidence="1" id="KW-0479">Metal-binding</keyword>
<dbReference type="Proteomes" id="UP000595140">
    <property type="component" value="Unassembled WGS sequence"/>
</dbReference>
<dbReference type="AlphaFoldDB" id="A0A484K894"/>
<accession>A0A484K894</accession>
<dbReference type="EMBL" id="OOIL02000218">
    <property type="protein sequence ID" value="VFQ62191.1"/>
    <property type="molecule type" value="Genomic_DNA"/>
</dbReference>
<proteinExistence type="predicted"/>
<evidence type="ECO:0008006" key="7">
    <source>
        <dbReference type="Google" id="ProtNLM"/>
    </source>
</evidence>
<evidence type="ECO:0000313" key="5">
    <source>
        <dbReference type="EMBL" id="VFQ62191.1"/>
    </source>
</evidence>
<feature type="compositionally biased region" description="Acidic residues" evidence="4">
    <location>
        <begin position="74"/>
        <end position="109"/>
    </location>
</feature>